<reference evidence="9 10" key="1">
    <citation type="submission" date="2019-04" db="EMBL/GenBank/DDBJ databases">
        <title>Friends and foes A comparative genomics study of 23 Aspergillus species from section Flavi.</title>
        <authorList>
            <consortium name="DOE Joint Genome Institute"/>
            <person name="Kjaerbolling I."/>
            <person name="Vesth T."/>
            <person name="Frisvad J.C."/>
            <person name="Nybo J.L."/>
            <person name="Theobald S."/>
            <person name="Kildgaard S."/>
            <person name="Isbrandt T."/>
            <person name="Kuo A."/>
            <person name="Sato A."/>
            <person name="Lyhne E.K."/>
            <person name="Kogle M.E."/>
            <person name="Wiebenga A."/>
            <person name="Kun R.S."/>
            <person name="Lubbers R.J."/>
            <person name="Makela M.R."/>
            <person name="Barry K."/>
            <person name="Chovatia M."/>
            <person name="Clum A."/>
            <person name="Daum C."/>
            <person name="Haridas S."/>
            <person name="He G."/>
            <person name="LaButti K."/>
            <person name="Lipzen A."/>
            <person name="Mondo S."/>
            <person name="Riley R."/>
            <person name="Salamov A."/>
            <person name="Simmons B.A."/>
            <person name="Magnuson J.K."/>
            <person name="Henrissat B."/>
            <person name="Mortensen U.H."/>
            <person name="Larsen T.O."/>
            <person name="Devries R.P."/>
            <person name="Grigoriev I.V."/>
            <person name="Machida M."/>
            <person name="Baker S.E."/>
            <person name="Andersen M.R."/>
        </authorList>
    </citation>
    <scope>NUCLEOTIDE SEQUENCE [LARGE SCALE GENOMIC DNA]</scope>
    <source>
        <strain evidence="9 10">CBS 117626</strain>
    </source>
</reference>
<dbReference type="Proteomes" id="UP000326950">
    <property type="component" value="Unassembled WGS sequence"/>
</dbReference>
<dbReference type="AlphaFoldDB" id="A0A5N6UUL3"/>
<feature type="site" description="Important for catalytic activity, responsible for pKa modulation of the active site Glu and correct orientation of both the proton donor and substrate" evidence="6">
    <location>
        <position position="145"/>
    </location>
</feature>
<organism evidence="9 10">
    <name type="scientific">Aspergillus tamarii</name>
    <dbReference type="NCBI Taxonomy" id="41984"/>
    <lineage>
        <taxon>Eukaryota</taxon>
        <taxon>Fungi</taxon>
        <taxon>Dikarya</taxon>
        <taxon>Ascomycota</taxon>
        <taxon>Pezizomycotina</taxon>
        <taxon>Eurotiomycetes</taxon>
        <taxon>Eurotiomycetidae</taxon>
        <taxon>Eurotiales</taxon>
        <taxon>Aspergillaceae</taxon>
        <taxon>Aspergillus</taxon>
        <taxon>Aspergillus subgen. Circumdati</taxon>
    </lineage>
</organism>
<keyword evidence="10" id="KW-1185">Reference proteome</keyword>
<evidence type="ECO:0000313" key="9">
    <source>
        <dbReference type="EMBL" id="KAE8162123.1"/>
    </source>
</evidence>
<accession>A0A5N6UUL3</accession>
<name>A0A5N6UUL3_ASPTM</name>
<dbReference type="OrthoDB" id="2139957at2759"/>
<evidence type="ECO:0000313" key="10">
    <source>
        <dbReference type="Proteomes" id="UP000326950"/>
    </source>
</evidence>
<keyword evidence="4 7" id="KW-0326">Glycosidase</keyword>
<keyword evidence="2" id="KW-0732">Signal</keyword>
<feature type="active site" description="Proton donor" evidence="5">
    <location>
        <position position="203"/>
    </location>
</feature>
<dbReference type="Gene3D" id="2.115.10.20">
    <property type="entry name" value="Glycosyl hydrolase domain, family 43"/>
    <property type="match status" value="1"/>
</dbReference>
<dbReference type="InterPro" id="IPR013320">
    <property type="entry name" value="ConA-like_dom_sf"/>
</dbReference>
<evidence type="ECO:0000256" key="1">
    <source>
        <dbReference type="ARBA" id="ARBA00009865"/>
    </source>
</evidence>
<dbReference type="InterPro" id="IPR023296">
    <property type="entry name" value="Glyco_hydro_beta-prop_sf"/>
</dbReference>
<sequence>MPSFTNPIIPGFYPDPSCIRVGDVFYMANSSFQFFPSIPIHKSKDLINWELIGNAINRPSQISLDQATTKINNASRREIFTGGIYAPTIRYHDGIFYVICTNLTGAPDMPSSTDFHPSNFIITATDLSNPDSYSELIYFDFHGIDPSLFFDKDGKAYVQGSWIHGYNQNPATVIRQAEIDVVTGQLLSEARDIWSGATGKVPEGPHIYHKDGWYYLLIAEGGTHARHKITMARSRSIWGPFESDPANPVLTAEGSSGVVQCVGHGDLVQDQDGQWCCVMLARREYGGSYPLGRETFLTSVEWINGEFPVFKEVEIEQGTGWQVVRKAEGKRSAGVDLKSPASLYLRTPHLENYHQDGNEIVLTATDADFGTPDGTMTFVGRRQTSLDSTASVIIMLSSAGNKDVSYGLTLYKDVFRYAAIQYRTHDSTLALVVQEAGKPRTTMSSYPLQDAVSIRLSIISTVEAYNFVAQICFGSVATTNIALGEVPCSAMSGDDFTGTVYGIFASGDGSTVTFRDLEIESG</sequence>
<proteinExistence type="inferred from homology"/>
<dbReference type="GO" id="GO:0004553">
    <property type="term" value="F:hydrolase activity, hydrolyzing O-glycosyl compounds"/>
    <property type="evidence" value="ECO:0007669"/>
    <property type="project" value="InterPro"/>
</dbReference>
<evidence type="ECO:0000256" key="5">
    <source>
        <dbReference type="PIRSR" id="PIRSR606710-1"/>
    </source>
</evidence>
<evidence type="ECO:0000256" key="4">
    <source>
        <dbReference type="ARBA" id="ARBA00023295"/>
    </source>
</evidence>
<dbReference type="EMBL" id="ML738633">
    <property type="protein sequence ID" value="KAE8162123.1"/>
    <property type="molecule type" value="Genomic_DNA"/>
</dbReference>
<dbReference type="GO" id="GO:0005975">
    <property type="term" value="P:carbohydrate metabolic process"/>
    <property type="evidence" value="ECO:0007669"/>
    <property type="project" value="InterPro"/>
</dbReference>
<evidence type="ECO:0000256" key="2">
    <source>
        <dbReference type="ARBA" id="ARBA00022729"/>
    </source>
</evidence>
<evidence type="ECO:0000256" key="3">
    <source>
        <dbReference type="ARBA" id="ARBA00022801"/>
    </source>
</evidence>
<dbReference type="PANTHER" id="PTHR42812">
    <property type="entry name" value="BETA-XYLOSIDASE"/>
    <property type="match status" value="1"/>
</dbReference>
<dbReference type="Gene3D" id="2.60.120.200">
    <property type="match status" value="1"/>
</dbReference>
<dbReference type="Pfam" id="PF04616">
    <property type="entry name" value="Glyco_hydro_43"/>
    <property type="match status" value="1"/>
</dbReference>
<evidence type="ECO:0000256" key="6">
    <source>
        <dbReference type="PIRSR" id="PIRSR606710-2"/>
    </source>
</evidence>
<evidence type="ECO:0000256" key="7">
    <source>
        <dbReference type="RuleBase" id="RU361187"/>
    </source>
</evidence>
<dbReference type="InterPro" id="IPR051795">
    <property type="entry name" value="Glycosyl_Hydrlase_43"/>
</dbReference>
<evidence type="ECO:0000259" key="8">
    <source>
        <dbReference type="Pfam" id="PF17851"/>
    </source>
</evidence>
<gene>
    <name evidence="9" type="ORF">BDV40DRAFT_312630</name>
</gene>
<dbReference type="SUPFAM" id="SSF75005">
    <property type="entry name" value="Arabinanase/levansucrase/invertase"/>
    <property type="match status" value="1"/>
</dbReference>
<feature type="active site" description="Proton acceptor" evidence="5">
    <location>
        <position position="15"/>
    </location>
</feature>
<dbReference type="InterPro" id="IPR041542">
    <property type="entry name" value="GH43_C2"/>
</dbReference>
<comment type="similarity">
    <text evidence="1 7">Belongs to the glycosyl hydrolase 43 family.</text>
</comment>
<dbReference type="CDD" id="cd18617">
    <property type="entry name" value="GH43_XynB-like"/>
    <property type="match status" value="1"/>
</dbReference>
<dbReference type="Pfam" id="PF17851">
    <property type="entry name" value="GH43_C2"/>
    <property type="match status" value="1"/>
</dbReference>
<keyword evidence="3 7" id="KW-0378">Hydrolase</keyword>
<dbReference type="InterPro" id="IPR006710">
    <property type="entry name" value="Glyco_hydro_43"/>
</dbReference>
<protein>
    <submittedName>
        <fullName evidence="9">Glycosyl hydrolase</fullName>
    </submittedName>
</protein>
<dbReference type="PANTHER" id="PTHR42812:SF12">
    <property type="entry name" value="BETA-XYLOSIDASE-RELATED"/>
    <property type="match status" value="1"/>
</dbReference>
<dbReference type="SUPFAM" id="SSF49899">
    <property type="entry name" value="Concanavalin A-like lectins/glucanases"/>
    <property type="match status" value="1"/>
</dbReference>
<feature type="domain" description="Beta-xylosidase C-terminal Concanavalin A-like" evidence="8">
    <location>
        <begin position="345"/>
        <end position="510"/>
    </location>
</feature>